<reference evidence="1 2" key="1">
    <citation type="submission" date="2017-02" db="EMBL/GenBank/DDBJ databases">
        <authorList>
            <person name="Peterson S.W."/>
        </authorList>
    </citation>
    <scope>NUCLEOTIDE SEQUENCE [LARGE SCALE GENOMIC DNA]</scope>
    <source>
        <strain evidence="1 2">B Mb 05.01</strain>
    </source>
</reference>
<protein>
    <submittedName>
        <fullName evidence="1">Uncharacterized protein</fullName>
    </submittedName>
</protein>
<keyword evidence="2" id="KW-1185">Reference proteome</keyword>
<evidence type="ECO:0000313" key="1">
    <source>
        <dbReference type="EMBL" id="SJN46596.1"/>
    </source>
</evidence>
<gene>
    <name evidence="1" type="ORF">FM104_15080</name>
</gene>
<dbReference type="OrthoDB" id="3714301at2"/>
<evidence type="ECO:0000313" key="2">
    <source>
        <dbReference type="Proteomes" id="UP000196320"/>
    </source>
</evidence>
<accession>A0A1R4KQC5</accession>
<name>A0A1R4KQC5_9MICO</name>
<dbReference type="AlphaFoldDB" id="A0A1R4KQC5"/>
<dbReference type="EMBL" id="FUKO01000044">
    <property type="protein sequence ID" value="SJN46596.1"/>
    <property type="molecule type" value="Genomic_DNA"/>
</dbReference>
<dbReference type="RefSeq" id="WP_143738458.1">
    <property type="nucleotide sequence ID" value="NZ_FUKO01000044.1"/>
</dbReference>
<dbReference type="Proteomes" id="UP000196320">
    <property type="component" value="Unassembled WGS sequence"/>
</dbReference>
<sequence length="634" mass="66958">MTSPFDDPEFRAQMEAMGVVHKPGMAKEMLGEIAPLLADEGFDLDDLDAADLDAVNAALARATERHNLTLFTPVGAHLDGAFALLRQFTLAIAEENLVLAEALLGGIPSDPEPTVPAISHVIGVSLGLLDERQTDAALRRVKARMRVPEWRSKRSKAAARDIAALAAKGRAFDSLQELHGRHSGLAISEGGALAVAASVIAQAKIEGVLIDDLVSRVLDSQGSGSPSGSSFGAGSSSGTGAGPSFGAGAGSSFGTGAGASSATGASFGLAPAASSDALVRKFRAWLQQEPQIAAPDVASEIRMFTVLQSIAGDELLALTDPDDIDPLVDALLDIAEEAGDDDESRQAVEHLLHTLDDYLHFRLDTAEDPEVWEEAHASLEEVLRDDSSIMPALQEIAAAAEAVDAEERRAALWSLPIVQAVREILEWVGAGRAITSSGGLRRAEIEHVAGLIGVSAVGVQKRPAREDREDSRIYAQSMWDVPALASWWWALNATGVLSMSVTRVYAGEQAELWRGATVPPVDLLEFLVSVFVAEVVTGAGRGTTDGFDVAVDAETFARTVRALTYDGEHSDAELPTTFMTPMALRRLKHLESAGLLERVADGSFTVVEPLRAAVARGVMLAVLSPMMAEMAADT</sequence>
<organism evidence="1 2">
    <name type="scientific">Microbacterium esteraromaticum</name>
    <dbReference type="NCBI Taxonomy" id="57043"/>
    <lineage>
        <taxon>Bacteria</taxon>
        <taxon>Bacillati</taxon>
        <taxon>Actinomycetota</taxon>
        <taxon>Actinomycetes</taxon>
        <taxon>Micrococcales</taxon>
        <taxon>Microbacteriaceae</taxon>
        <taxon>Microbacterium</taxon>
    </lineage>
</organism>
<proteinExistence type="predicted"/>